<dbReference type="Proteomes" id="UP000325289">
    <property type="component" value="Unassembled WGS sequence"/>
</dbReference>
<dbReference type="AlphaFoldDB" id="A0A1I1UD16"/>
<reference evidence="1 2" key="1">
    <citation type="submission" date="2016-10" db="EMBL/GenBank/DDBJ databases">
        <authorList>
            <person name="Varghese N."/>
            <person name="Submissions S."/>
        </authorList>
    </citation>
    <scope>NUCLEOTIDE SEQUENCE [LARGE SCALE GENOMIC DNA]</scope>
    <source>
        <strain evidence="2">YIM D21,KCTC 23444,ACCC 10710</strain>
    </source>
</reference>
<dbReference type="EMBL" id="FOMS01000002">
    <property type="protein sequence ID" value="SFD67498.1"/>
    <property type="molecule type" value="Genomic_DNA"/>
</dbReference>
<dbReference type="OrthoDB" id="8313682at2"/>
<name>A0A1I1UD16_9RHOB</name>
<gene>
    <name evidence="1" type="ORF">SAMN04515678_102229</name>
</gene>
<evidence type="ECO:0000313" key="2">
    <source>
        <dbReference type="Proteomes" id="UP000325289"/>
    </source>
</evidence>
<accession>A0A1I1UD16</accession>
<keyword evidence="2" id="KW-1185">Reference proteome</keyword>
<organism evidence="1 2">
    <name type="scientific">Roseivivax sediminis</name>
    <dbReference type="NCBI Taxonomy" id="936889"/>
    <lineage>
        <taxon>Bacteria</taxon>
        <taxon>Pseudomonadati</taxon>
        <taxon>Pseudomonadota</taxon>
        <taxon>Alphaproteobacteria</taxon>
        <taxon>Rhodobacterales</taxon>
        <taxon>Roseobacteraceae</taxon>
        <taxon>Roseivivax</taxon>
    </lineage>
</organism>
<evidence type="ECO:0000313" key="1">
    <source>
        <dbReference type="EMBL" id="SFD67498.1"/>
    </source>
</evidence>
<proteinExistence type="predicted"/>
<dbReference type="RefSeq" id="WP_149754631.1">
    <property type="nucleotide sequence ID" value="NZ_FOMS01000002.1"/>
</dbReference>
<sequence>MTTLNIEGRRVRVDDSFKNLSPEDQERTVEEIAQSLRIEAGSSERRGFMPNLNQGIAESVGGLVDFVNPFDQPHSLNPFSGGTGSAQTAIERGMDAIGTNRAQGAPETLLESFGRGTGQAAGAAIPAGATARALSGAGGLLGSVADDAARAMNTPGGLLAETMAGGAAKTGEDAAEAAGAPGWAQQSAGIAAGMGAGAVPALARMTPSAIGARQLGRAVQSATMPYTQSGAREVARQRVQGLAGGAGRGEELAREIANGSEIGLTPAQMTGDPNMLALEQTAARQSPELRERLSQRMDGTSDAAAGTLRGMGGDVGDAQAFFAQRRQEARDRIDGFVRRATNNAVRPVAQRSEAENSVRVADQIRLAEQQADLEERQLWDAVPKGVQVSTGNARRVANELIGGTPKAQQNDIPRVVRDLLGDGSNGGFGEYETVAEMHGLYSELRRVARSAMAGNDQNRNMARIANSVADSILDDLGARGGGGTVGKALNEARAYSAAKHEIFDQGTVGKLLKRTLDGDETINPELTLERSVGRGGTTGRLGAEEITRAADTDATQGSIEDYMRSRFDRAAFKSDGAFTETGARNFMRDNRETLDRYPYLRDTLDEALRTQSRAVSVGARGNRVRADMDNPSRSSTAAFEIAAPENAVDQVFKARRPSAEARRLAATARKDDSGRALDGLKGAFSDYLIRRSGGDTLSGVKMQEFLGSPERRSALGQVFQPVELRRMDTIASELRKLETARKSAPDIGALSNRSPNRLIEYAARVIAARQGADLGGGAGGSIQTAQMASGRVKQLLGNLQNDKAEQLLIDAVEDPELFRLLLTDPGRIELKADQVNRLAPYFTGGLATQAEEREVAR</sequence>
<protein>
    <submittedName>
        <fullName evidence="1">Uncharacterized protein</fullName>
    </submittedName>
</protein>